<comment type="subcellular location">
    <subcellularLocation>
        <location evidence="1">Cell membrane</location>
        <topology evidence="1">Multi-pass membrane protein</topology>
    </subcellularLocation>
</comment>
<sequence length="359" mass="39644">MKKRTVYSTLEQKYQRIQKELMAGTLALVGVFLIGTAWYSLVERWSWQDAAYMTVITLATVGYGETHPLGNRGRLFTIALILMGVITIGYIVNRFTEAVIEGYFQENLRLRQRRLFMNSLSGHYIICGFSRTGRQIAKEFQAEGVLFVIIEKDLDSMQQAQQEGYTFYQGDATLDETLLRVGIERAICIVAALPSDAENLYTVLSAKTLNPSIRAIARASTEEAVQKLERGGADVVISPYITGGKRMAAAALRPQVMDFVEGVLTGADRQVYMEQLVLDPAVCPVVGLTLQKACLRAQTGALVLAIQRADGSVIGGPTGDTLLLPGDLLICMGTAEQLRSLNQIIEPINTKSRRRSQRK</sequence>
<dbReference type="InterPro" id="IPR036721">
    <property type="entry name" value="RCK_C_sf"/>
</dbReference>
<dbReference type="PANTHER" id="PTHR43833">
    <property type="entry name" value="POTASSIUM CHANNEL PROTEIN 2-RELATED-RELATED"/>
    <property type="match status" value="1"/>
</dbReference>
<keyword evidence="5" id="KW-0406">Ion transport</keyword>
<feature type="transmembrane region" description="Helical" evidence="2">
    <location>
        <begin position="75"/>
        <end position="92"/>
    </location>
</feature>
<feature type="transmembrane region" description="Helical" evidence="2">
    <location>
        <begin position="21"/>
        <end position="39"/>
    </location>
</feature>
<evidence type="ECO:0000313" key="6">
    <source>
        <dbReference type="Proteomes" id="UP000271624"/>
    </source>
</evidence>
<reference evidence="5" key="2">
    <citation type="journal article" date="2019" name="Genome Biol. Evol.">
        <title>Day and night: Metabolic profiles and evolutionary relationships of six axenic non-marine cyanobacteria.</title>
        <authorList>
            <person name="Will S.E."/>
            <person name="Henke P."/>
            <person name="Boedeker C."/>
            <person name="Huang S."/>
            <person name="Brinkmann H."/>
            <person name="Rohde M."/>
            <person name="Jarek M."/>
            <person name="Friedl T."/>
            <person name="Seufert S."/>
            <person name="Schumacher M."/>
            <person name="Overmann J."/>
            <person name="Neumann-Schaal M."/>
            <person name="Petersen J."/>
        </authorList>
    </citation>
    <scope>NUCLEOTIDE SEQUENCE [LARGE SCALE GENOMIC DNA]</scope>
    <source>
        <strain evidence="5">PCC 7102</strain>
    </source>
</reference>
<keyword evidence="2" id="KW-1133">Transmembrane helix</keyword>
<comment type="caution">
    <text evidence="5">The sequence shown here is derived from an EMBL/GenBank/DDBJ whole genome shotgun (WGS) entry which is preliminary data.</text>
</comment>
<dbReference type="InterPro" id="IPR036291">
    <property type="entry name" value="NAD(P)-bd_dom_sf"/>
</dbReference>
<dbReference type="SUPFAM" id="SSF116726">
    <property type="entry name" value="TrkA C-terminal domain-like"/>
    <property type="match status" value="1"/>
</dbReference>
<dbReference type="InterPro" id="IPR013099">
    <property type="entry name" value="K_chnl_dom"/>
</dbReference>
<name>A0A3S1CHX1_9CYAN</name>
<dbReference type="Gene3D" id="3.40.50.720">
    <property type="entry name" value="NAD(P)-binding Rossmann-like Domain"/>
    <property type="match status" value="1"/>
</dbReference>
<dbReference type="PROSITE" id="PS51201">
    <property type="entry name" value="RCK_N"/>
    <property type="match status" value="1"/>
</dbReference>
<gene>
    <name evidence="5" type="ORF">DSM106972_064910</name>
</gene>
<feature type="domain" description="RCK C-terminal" evidence="4">
    <location>
        <begin position="261"/>
        <end position="347"/>
    </location>
</feature>
<evidence type="ECO:0000256" key="2">
    <source>
        <dbReference type="SAM" id="Phobius"/>
    </source>
</evidence>
<dbReference type="PANTHER" id="PTHR43833:SF9">
    <property type="entry name" value="POTASSIUM CHANNEL PROTEIN YUGO-RELATED"/>
    <property type="match status" value="1"/>
</dbReference>
<dbReference type="Proteomes" id="UP000271624">
    <property type="component" value="Unassembled WGS sequence"/>
</dbReference>
<organism evidence="5 6">
    <name type="scientific">Dulcicalothrix desertica PCC 7102</name>
    <dbReference type="NCBI Taxonomy" id="232991"/>
    <lineage>
        <taxon>Bacteria</taxon>
        <taxon>Bacillati</taxon>
        <taxon>Cyanobacteriota</taxon>
        <taxon>Cyanophyceae</taxon>
        <taxon>Nostocales</taxon>
        <taxon>Calotrichaceae</taxon>
        <taxon>Dulcicalothrix</taxon>
    </lineage>
</organism>
<keyword evidence="5" id="KW-0813">Transport</keyword>
<keyword evidence="5" id="KW-0407">Ion channel</keyword>
<evidence type="ECO:0000256" key="1">
    <source>
        <dbReference type="ARBA" id="ARBA00004651"/>
    </source>
</evidence>
<evidence type="ECO:0000259" key="4">
    <source>
        <dbReference type="PROSITE" id="PS51202"/>
    </source>
</evidence>
<dbReference type="Gene3D" id="3.30.70.1450">
    <property type="entry name" value="Regulator of K+ conductance, C-terminal domain"/>
    <property type="match status" value="1"/>
</dbReference>
<proteinExistence type="predicted"/>
<protein>
    <submittedName>
        <fullName evidence="5">Potassium channel protein</fullName>
    </submittedName>
</protein>
<dbReference type="SUPFAM" id="SSF51735">
    <property type="entry name" value="NAD(P)-binding Rossmann-fold domains"/>
    <property type="match status" value="1"/>
</dbReference>
<dbReference type="InterPro" id="IPR006037">
    <property type="entry name" value="RCK_C"/>
</dbReference>
<evidence type="ECO:0000259" key="3">
    <source>
        <dbReference type="PROSITE" id="PS51201"/>
    </source>
</evidence>
<dbReference type="Gene3D" id="1.10.287.70">
    <property type="match status" value="1"/>
</dbReference>
<dbReference type="GO" id="GO:0008324">
    <property type="term" value="F:monoatomic cation transmembrane transporter activity"/>
    <property type="evidence" value="ECO:0007669"/>
    <property type="project" value="InterPro"/>
</dbReference>
<dbReference type="GO" id="GO:0006813">
    <property type="term" value="P:potassium ion transport"/>
    <property type="evidence" value="ECO:0007669"/>
    <property type="project" value="InterPro"/>
</dbReference>
<evidence type="ECO:0000313" key="5">
    <source>
        <dbReference type="EMBL" id="RUT01868.1"/>
    </source>
</evidence>
<dbReference type="PROSITE" id="PS51202">
    <property type="entry name" value="RCK_C"/>
    <property type="match status" value="1"/>
</dbReference>
<keyword evidence="6" id="KW-1185">Reference proteome</keyword>
<keyword evidence="2" id="KW-0472">Membrane</keyword>
<dbReference type="Pfam" id="PF02080">
    <property type="entry name" value="TrkA_C"/>
    <property type="match status" value="1"/>
</dbReference>
<dbReference type="GO" id="GO:0005886">
    <property type="term" value="C:plasma membrane"/>
    <property type="evidence" value="ECO:0007669"/>
    <property type="project" value="UniProtKB-SubCell"/>
</dbReference>
<accession>A0A3S1CHX1</accession>
<dbReference type="Pfam" id="PF07885">
    <property type="entry name" value="Ion_trans_2"/>
    <property type="match status" value="1"/>
</dbReference>
<dbReference type="EMBL" id="RSCL01000018">
    <property type="protein sequence ID" value="RUT01868.1"/>
    <property type="molecule type" value="Genomic_DNA"/>
</dbReference>
<dbReference type="InterPro" id="IPR003148">
    <property type="entry name" value="RCK_N"/>
</dbReference>
<reference evidence="5" key="1">
    <citation type="submission" date="2018-12" db="EMBL/GenBank/DDBJ databases">
        <authorList>
            <person name="Will S."/>
            <person name="Neumann-Schaal M."/>
            <person name="Henke P."/>
        </authorList>
    </citation>
    <scope>NUCLEOTIDE SEQUENCE</scope>
    <source>
        <strain evidence="5">PCC 7102</strain>
    </source>
</reference>
<feature type="domain" description="RCK N-terminal" evidence="3">
    <location>
        <begin position="121"/>
        <end position="237"/>
    </location>
</feature>
<dbReference type="InterPro" id="IPR050721">
    <property type="entry name" value="Trk_Ktr_HKT_K-transport"/>
</dbReference>
<dbReference type="Pfam" id="PF02254">
    <property type="entry name" value="TrkA_N"/>
    <property type="match status" value="1"/>
</dbReference>
<dbReference type="AlphaFoldDB" id="A0A3S1CHX1"/>
<dbReference type="SUPFAM" id="SSF81324">
    <property type="entry name" value="Voltage-gated potassium channels"/>
    <property type="match status" value="1"/>
</dbReference>
<keyword evidence="2" id="KW-0812">Transmembrane</keyword>